<sequence>MSYQPIDNPPEYTNQPPQSSLFSNGAKANNNSTPYPGTSNPNATFNDDIPDDFKYDTNVAGCDIQIRQAFARKVYTLLFVQLLATTILGWVINANAAVKEFTMNHPALLFISMILSVAAMLGAMWKSKEYPTNLILLGAFTLFEGYSIGVVTSLFDTMIVLEAMIITLVIFIGLSLFAFQTKYDFTSWVSALNGVLFAMIGVSFIWLFIQPSNLMELVYSGVGALLFSVYIVVDTQLIMRKFNVEDEIPAAIVLYLDILNLFLHILRILAASSDDN</sequence>
<proteinExistence type="inferred from homology"/>
<accession>A0A9P8TP66</accession>
<dbReference type="EMBL" id="JAEUBG010001739">
    <property type="protein sequence ID" value="KAH3685894.1"/>
    <property type="molecule type" value="Genomic_DNA"/>
</dbReference>
<dbReference type="OrthoDB" id="7933078at2759"/>
<evidence type="ECO:0000256" key="5">
    <source>
        <dbReference type="RuleBase" id="RU004379"/>
    </source>
</evidence>
<dbReference type="InterPro" id="IPR006214">
    <property type="entry name" value="Bax_inhibitor_1-related"/>
</dbReference>
<keyword evidence="2 5" id="KW-0812">Transmembrane</keyword>
<dbReference type="AlphaFoldDB" id="A0A9P8TP66"/>
<feature type="region of interest" description="Disordered" evidence="6">
    <location>
        <begin position="1"/>
        <end position="43"/>
    </location>
</feature>
<dbReference type="Proteomes" id="UP000774326">
    <property type="component" value="Unassembled WGS sequence"/>
</dbReference>
<feature type="transmembrane region" description="Helical" evidence="5">
    <location>
        <begin position="107"/>
        <end position="125"/>
    </location>
</feature>
<dbReference type="PANTHER" id="PTHR23291:SF50">
    <property type="entry name" value="PROTEIN LIFEGUARD 4"/>
    <property type="match status" value="1"/>
</dbReference>
<feature type="transmembrane region" description="Helical" evidence="5">
    <location>
        <begin position="158"/>
        <end position="179"/>
    </location>
</feature>
<evidence type="ECO:0000256" key="3">
    <source>
        <dbReference type="ARBA" id="ARBA00022989"/>
    </source>
</evidence>
<gene>
    <name evidence="7" type="ORF">WICPIJ_003132</name>
</gene>
<evidence type="ECO:0000313" key="7">
    <source>
        <dbReference type="EMBL" id="KAH3685894.1"/>
    </source>
</evidence>
<organism evidence="7 8">
    <name type="scientific">Wickerhamomyces pijperi</name>
    <name type="common">Yeast</name>
    <name type="synonym">Pichia pijperi</name>
    <dbReference type="NCBI Taxonomy" id="599730"/>
    <lineage>
        <taxon>Eukaryota</taxon>
        <taxon>Fungi</taxon>
        <taxon>Dikarya</taxon>
        <taxon>Ascomycota</taxon>
        <taxon>Saccharomycotina</taxon>
        <taxon>Saccharomycetes</taxon>
        <taxon>Phaffomycetales</taxon>
        <taxon>Wickerhamomycetaceae</taxon>
        <taxon>Wickerhamomyces</taxon>
    </lineage>
</organism>
<feature type="transmembrane region" description="Helical" evidence="5">
    <location>
        <begin position="191"/>
        <end position="211"/>
    </location>
</feature>
<comment type="caution">
    <text evidence="7">The sequence shown here is derived from an EMBL/GenBank/DDBJ whole genome shotgun (WGS) entry which is preliminary data.</text>
</comment>
<feature type="transmembrane region" description="Helical" evidence="5">
    <location>
        <begin position="134"/>
        <end position="152"/>
    </location>
</feature>
<dbReference type="CDD" id="cd10429">
    <property type="entry name" value="GAAP_like"/>
    <property type="match status" value="1"/>
</dbReference>
<feature type="transmembrane region" description="Helical" evidence="5">
    <location>
        <begin position="74"/>
        <end position="92"/>
    </location>
</feature>
<dbReference type="GO" id="GO:0016020">
    <property type="term" value="C:membrane"/>
    <property type="evidence" value="ECO:0007669"/>
    <property type="project" value="UniProtKB-SubCell"/>
</dbReference>
<feature type="transmembrane region" description="Helical" evidence="5">
    <location>
        <begin position="217"/>
        <end position="238"/>
    </location>
</feature>
<keyword evidence="8" id="KW-1185">Reference proteome</keyword>
<reference evidence="7" key="2">
    <citation type="submission" date="2021-01" db="EMBL/GenBank/DDBJ databases">
        <authorList>
            <person name="Schikora-Tamarit M.A."/>
        </authorList>
    </citation>
    <scope>NUCLEOTIDE SEQUENCE</scope>
    <source>
        <strain evidence="7">CBS2887</strain>
    </source>
</reference>
<reference evidence="7" key="1">
    <citation type="journal article" date="2021" name="Open Biol.">
        <title>Shared evolutionary footprints suggest mitochondrial oxidative damage underlies multiple complex I losses in fungi.</title>
        <authorList>
            <person name="Schikora-Tamarit M.A."/>
            <person name="Marcet-Houben M."/>
            <person name="Nosek J."/>
            <person name="Gabaldon T."/>
        </authorList>
    </citation>
    <scope>NUCLEOTIDE SEQUENCE</scope>
    <source>
        <strain evidence="7">CBS2887</strain>
    </source>
</reference>
<evidence type="ECO:0000256" key="2">
    <source>
        <dbReference type="ARBA" id="ARBA00022692"/>
    </source>
</evidence>
<evidence type="ECO:0000313" key="8">
    <source>
        <dbReference type="Proteomes" id="UP000774326"/>
    </source>
</evidence>
<keyword evidence="4 5" id="KW-0472">Membrane</keyword>
<evidence type="ECO:0000256" key="1">
    <source>
        <dbReference type="ARBA" id="ARBA00004141"/>
    </source>
</evidence>
<evidence type="ECO:0000256" key="4">
    <source>
        <dbReference type="ARBA" id="ARBA00023136"/>
    </source>
</evidence>
<comment type="similarity">
    <text evidence="5">Belongs to the BI1 family.</text>
</comment>
<dbReference type="PANTHER" id="PTHR23291">
    <property type="entry name" value="BAX INHIBITOR-RELATED"/>
    <property type="match status" value="1"/>
</dbReference>
<name>A0A9P8TP66_WICPI</name>
<evidence type="ECO:0000256" key="6">
    <source>
        <dbReference type="SAM" id="MobiDB-lite"/>
    </source>
</evidence>
<protein>
    <submittedName>
        <fullName evidence="7">Uncharacterized protein</fullName>
    </submittedName>
</protein>
<comment type="subcellular location">
    <subcellularLocation>
        <location evidence="1">Membrane</location>
        <topology evidence="1">Multi-pass membrane protein</topology>
    </subcellularLocation>
</comment>
<dbReference type="Pfam" id="PF01027">
    <property type="entry name" value="Bax1-I"/>
    <property type="match status" value="1"/>
</dbReference>
<keyword evidence="3 5" id="KW-1133">Transmembrane helix</keyword>